<dbReference type="Proteomes" id="UP001217476">
    <property type="component" value="Chromosome"/>
</dbReference>
<dbReference type="FunFam" id="3.30.450.20:FF:000099">
    <property type="entry name" value="Sensory box sensor histidine kinase"/>
    <property type="match status" value="1"/>
</dbReference>
<feature type="domain" description="PAS" evidence="7">
    <location>
        <begin position="21"/>
        <end position="91"/>
    </location>
</feature>
<organism evidence="8 9">
    <name type="scientific">Candidatus Devosia phytovorans</name>
    <dbReference type="NCBI Taxonomy" id="3121372"/>
    <lineage>
        <taxon>Bacteria</taxon>
        <taxon>Pseudomonadati</taxon>
        <taxon>Pseudomonadota</taxon>
        <taxon>Alphaproteobacteria</taxon>
        <taxon>Hyphomicrobiales</taxon>
        <taxon>Devosiaceae</taxon>
        <taxon>Devosia</taxon>
    </lineage>
</organism>
<reference evidence="8" key="1">
    <citation type="submission" date="2023-03" db="EMBL/GenBank/DDBJ databases">
        <title>Andean soil-derived lignocellulolytic bacterial consortium as a source of novel taxa and putative plastic-active enzymes.</title>
        <authorList>
            <person name="Diaz-Garcia L."/>
            <person name="Chuvochina M."/>
            <person name="Feuerriegel G."/>
            <person name="Bunk B."/>
            <person name="Sproer C."/>
            <person name="Streit W.R."/>
            <person name="Rodriguez L.M."/>
            <person name="Overmann J."/>
            <person name="Jimenez D.J."/>
        </authorList>
    </citation>
    <scope>NUCLEOTIDE SEQUENCE</scope>
    <source>
        <strain evidence="8">MAG 4196</strain>
    </source>
</reference>
<protein>
    <recommendedName>
        <fullName evidence="2">histidine kinase</fullName>
        <ecNumber evidence="2">2.7.13.3</ecNumber>
    </recommendedName>
</protein>
<dbReference type="InterPro" id="IPR035965">
    <property type="entry name" value="PAS-like_dom_sf"/>
</dbReference>
<dbReference type="PROSITE" id="PS00622">
    <property type="entry name" value="HTH_LUXR_1"/>
    <property type="match status" value="1"/>
</dbReference>
<evidence type="ECO:0000256" key="2">
    <source>
        <dbReference type="ARBA" id="ARBA00012438"/>
    </source>
</evidence>
<evidence type="ECO:0000259" key="7">
    <source>
        <dbReference type="PROSITE" id="PS50112"/>
    </source>
</evidence>
<dbReference type="Pfam" id="PF08447">
    <property type="entry name" value="PAS_3"/>
    <property type="match status" value="1"/>
</dbReference>
<proteinExistence type="predicted"/>
<gene>
    <name evidence="8" type="ORF">P0Y65_16640</name>
</gene>
<dbReference type="PROSITE" id="PS50112">
    <property type="entry name" value="PAS"/>
    <property type="match status" value="1"/>
</dbReference>
<dbReference type="Gene3D" id="1.10.10.10">
    <property type="entry name" value="Winged helix-like DNA-binding domain superfamily/Winged helix DNA-binding domain"/>
    <property type="match status" value="1"/>
</dbReference>
<evidence type="ECO:0000313" key="9">
    <source>
        <dbReference type="Proteomes" id="UP001217476"/>
    </source>
</evidence>
<feature type="domain" description="HTH luxR-type" evidence="6">
    <location>
        <begin position="140"/>
        <end position="205"/>
    </location>
</feature>
<keyword evidence="4" id="KW-0808">Transferase</keyword>
<dbReference type="InterPro" id="IPR016032">
    <property type="entry name" value="Sig_transdc_resp-reg_C-effctor"/>
</dbReference>
<dbReference type="SUPFAM" id="SSF55785">
    <property type="entry name" value="PYP-like sensor domain (PAS domain)"/>
    <property type="match status" value="1"/>
</dbReference>
<dbReference type="PANTHER" id="PTHR43304">
    <property type="entry name" value="PHYTOCHROME-LIKE PROTEIN CPH1"/>
    <property type="match status" value="1"/>
</dbReference>
<dbReference type="PRINTS" id="PR00038">
    <property type="entry name" value="HTHLUXR"/>
</dbReference>
<dbReference type="GO" id="GO:0004673">
    <property type="term" value="F:protein histidine kinase activity"/>
    <property type="evidence" value="ECO:0007669"/>
    <property type="project" value="UniProtKB-EC"/>
</dbReference>
<evidence type="ECO:0000256" key="4">
    <source>
        <dbReference type="ARBA" id="ARBA00022679"/>
    </source>
</evidence>
<evidence type="ECO:0000259" key="6">
    <source>
        <dbReference type="PROSITE" id="PS50043"/>
    </source>
</evidence>
<dbReference type="GO" id="GO:0006355">
    <property type="term" value="P:regulation of DNA-templated transcription"/>
    <property type="evidence" value="ECO:0007669"/>
    <property type="project" value="InterPro"/>
</dbReference>
<comment type="catalytic activity">
    <reaction evidence="1">
        <text>ATP + protein L-histidine = ADP + protein N-phospho-L-histidine.</text>
        <dbReference type="EC" id="2.7.13.3"/>
    </reaction>
</comment>
<dbReference type="SMART" id="SM00421">
    <property type="entry name" value="HTH_LUXR"/>
    <property type="match status" value="1"/>
</dbReference>
<dbReference type="GO" id="GO:0003677">
    <property type="term" value="F:DNA binding"/>
    <property type="evidence" value="ECO:0007669"/>
    <property type="project" value="InterPro"/>
</dbReference>
<dbReference type="SMART" id="SM00086">
    <property type="entry name" value="PAC"/>
    <property type="match status" value="1"/>
</dbReference>
<dbReference type="SUPFAM" id="SSF46894">
    <property type="entry name" value="C-terminal effector domain of the bipartite response regulators"/>
    <property type="match status" value="1"/>
</dbReference>
<dbReference type="SMART" id="SM00091">
    <property type="entry name" value="PAS"/>
    <property type="match status" value="1"/>
</dbReference>
<sequence length="209" mass="23430">MVPQAAKRLISAERTIHWDAQRAELRSVAEKSPLMVWMTEPDGYCIYMSQNWYDFTGQEPGEAEGDGWANALHRDDRQQALDVFLNATARGVMYHTEYRLCRHDEEYRWVIAVGHPFFDADGTLGGYVGTDASAEVLVRSRKSDNVLTPRERQVVQWVAGGKTSLEISIIIGIAARTVEQHVQAAMVKLGATNRVQLAVEAAKRGEIEI</sequence>
<dbReference type="InterPro" id="IPR001610">
    <property type="entry name" value="PAC"/>
</dbReference>
<dbReference type="PANTHER" id="PTHR43304:SF1">
    <property type="entry name" value="PAC DOMAIN-CONTAINING PROTEIN"/>
    <property type="match status" value="1"/>
</dbReference>
<dbReference type="NCBIfam" id="TIGR00229">
    <property type="entry name" value="sensory_box"/>
    <property type="match status" value="1"/>
</dbReference>
<dbReference type="Gene3D" id="3.30.450.20">
    <property type="entry name" value="PAS domain"/>
    <property type="match status" value="1"/>
</dbReference>
<dbReference type="PROSITE" id="PS50043">
    <property type="entry name" value="HTH_LUXR_2"/>
    <property type="match status" value="1"/>
</dbReference>
<dbReference type="InterPro" id="IPR000014">
    <property type="entry name" value="PAS"/>
</dbReference>
<dbReference type="InterPro" id="IPR036388">
    <property type="entry name" value="WH-like_DNA-bd_sf"/>
</dbReference>
<dbReference type="InterPro" id="IPR013655">
    <property type="entry name" value="PAS_fold_3"/>
</dbReference>
<dbReference type="CDD" id="cd06170">
    <property type="entry name" value="LuxR_C_like"/>
    <property type="match status" value="1"/>
</dbReference>
<evidence type="ECO:0000256" key="5">
    <source>
        <dbReference type="ARBA" id="ARBA00022777"/>
    </source>
</evidence>
<name>A0AAJ6AYN9_9HYPH</name>
<keyword evidence="3" id="KW-0597">Phosphoprotein</keyword>
<dbReference type="InterPro" id="IPR052162">
    <property type="entry name" value="Sensor_kinase/Photoreceptor"/>
</dbReference>
<evidence type="ECO:0000256" key="1">
    <source>
        <dbReference type="ARBA" id="ARBA00000085"/>
    </source>
</evidence>
<accession>A0AAJ6AYN9</accession>
<dbReference type="AlphaFoldDB" id="A0AAJ6AYN9"/>
<evidence type="ECO:0000313" key="8">
    <source>
        <dbReference type="EMBL" id="WEK03800.1"/>
    </source>
</evidence>
<dbReference type="InterPro" id="IPR000792">
    <property type="entry name" value="Tscrpt_reg_LuxR_C"/>
</dbReference>
<keyword evidence="5" id="KW-0418">Kinase</keyword>
<dbReference type="Pfam" id="PF00196">
    <property type="entry name" value="GerE"/>
    <property type="match status" value="1"/>
</dbReference>
<evidence type="ECO:0000256" key="3">
    <source>
        <dbReference type="ARBA" id="ARBA00022553"/>
    </source>
</evidence>
<dbReference type="EC" id="2.7.13.3" evidence="2"/>
<dbReference type="EMBL" id="CP119312">
    <property type="protein sequence ID" value="WEK03800.1"/>
    <property type="molecule type" value="Genomic_DNA"/>
</dbReference>
<dbReference type="CDD" id="cd00130">
    <property type="entry name" value="PAS"/>
    <property type="match status" value="1"/>
</dbReference>